<reference evidence="9" key="2">
    <citation type="submission" date="2021-08" db="EMBL/GenBank/DDBJ databases">
        <authorList>
            <person name="Tani A."/>
            <person name="Ola A."/>
            <person name="Ogura Y."/>
            <person name="Katsura K."/>
            <person name="Hayashi T."/>
        </authorList>
    </citation>
    <scope>NUCLEOTIDE SEQUENCE</scope>
    <source>
        <strain evidence="9">DSM 14458</strain>
    </source>
</reference>
<dbReference type="PIRSF" id="PIRSF000296">
    <property type="entry name" value="SrpA"/>
    <property type="match status" value="1"/>
</dbReference>
<keyword evidence="6 7" id="KW-0408">Iron</keyword>
<evidence type="ECO:0000259" key="8">
    <source>
        <dbReference type="SMART" id="SM01060"/>
    </source>
</evidence>
<dbReference type="InterPro" id="IPR020835">
    <property type="entry name" value="Catalase_sf"/>
</dbReference>
<keyword evidence="10" id="KW-1185">Reference proteome</keyword>
<dbReference type="Gene3D" id="2.40.180.10">
    <property type="entry name" value="Catalase core domain"/>
    <property type="match status" value="1"/>
</dbReference>
<evidence type="ECO:0000256" key="4">
    <source>
        <dbReference type="ARBA" id="ARBA00022723"/>
    </source>
</evidence>
<evidence type="ECO:0000313" key="10">
    <source>
        <dbReference type="Proteomes" id="UP001055093"/>
    </source>
</evidence>
<evidence type="ECO:0000256" key="6">
    <source>
        <dbReference type="ARBA" id="ARBA00023004"/>
    </source>
</evidence>
<organism evidence="9 10">
    <name type="scientific">Methylorubrum suomiense</name>
    <dbReference type="NCBI Taxonomy" id="144191"/>
    <lineage>
        <taxon>Bacteria</taxon>
        <taxon>Pseudomonadati</taxon>
        <taxon>Pseudomonadota</taxon>
        <taxon>Alphaproteobacteria</taxon>
        <taxon>Hyphomicrobiales</taxon>
        <taxon>Methylobacteriaceae</taxon>
        <taxon>Methylorubrum</taxon>
    </lineage>
</organism>
<comment type="function">
    <text evidence="7">Has an organic peroxide-dependent peroxidase activity.</text>
</comment>
<dbReference type="Gene3D" id="1.20.1280.120">
    <property type="match status" value="1"/>
</dbReference>
<evidence type="ECO:0000256" key="3">
    <source>
        <dbReference type="ARBA" id="ARBA00022617"/>
    </source>
</evidence>
<name>A0ABQ4V0L4_9HYPH</name>
<dbReference type="EMBL" id="BPRE01000016">
    <property type="protein sequence ID" value="GJE77659.1"/>
    <property type="molecule type" value="Genomic_DNA"/>
</dbReference>
<evidence type="ECO:0000256" key="1">
    <source>
        <dbReference type="ARBA" id="ARBA00005329"/>
    </source>
</evidence>
<dbReference type="Proteomes" id="UP001055093">
    <property type="component" value="Unassembled WGS sequence"/>
</dbReference>
<dbReference type="SMART" id="SM01060">
    <property type="entry name" value="Catalase"/>
    <property type="match status" value="1"/>
</dbReference>
<evidence type="ECO:0000256" key="2">
    <source>
        <dbReference type="ARBA" id="ARBA00022559"/>
    </source>
</evidence>
<proteinExistence type="inferred from homology"/>
<reference evidence="9" key="1">
    <citation type="journal article" date="2021" name="Front. Microbiol.">
        <title>Comprehensive Comparative Genomics and Phenotyping of Methylobacterium Species.</title>
        <authorList>
            <person name="Alessa O."/>
            <person name="Ogura Y."/>
            <person name="Fujitani Y."/>
            <person name="Takami H."/>
            <person name="Hayashi T."/>
            <person name="Sahin N."/>
            <person name="Tani A."/>
        </authorList>
    </citation>
    <scope>NUCLEOTIDE SEQUENCE</scope>
    <source>
        <strain evidence="9">DSM 14458</strain>
    </source>
</reference>
<accession>A0ABQ4V0L4</accession>
<dbReference type="PROSITE" id="PS51402">
    <property type="entry name" value="CATALASE_3"/>
    <property type="match status" value="1"/>
</dbReference>
<dbReference type="InterPro" id="IPR024168">
    <property type="entry name" value="Catalase_SrpA-type_pred"/>
</dbReference>
<comment type="cofactor">
    <cofactor evidence="7">
        <name>heme</name>
        <dbReference type="ChEBI" id="CHEBI:30413"/>
    </cofactor>
</comment>
<dbReference type="PANTHER" id="PTHR11465:SF9">
    <property type="entry name" value="CATALASE"/>
    <property type="match status" value="1"/>
</dbReference>
<keyword evidence="2 7" id="KW-0575">Peroxidase</keyword>
<keyword evidence="5 7" id="KW-0560">Oxidoreductase</keyword>
<dbReference type="InterPro" id="IPR018028">
    <property type="entry name" value="Catalase"/>
</dbReference>
<evidence type="ECO:0000256" key="5">
    <source>
        <dbReference type="ARBA" id="ARBA00023002"/>
    </source>
</evidence>
<dbReference type="InterPro" id="IPR011614">
    <property type="entry name" value="Catalase_core"/>
</dbReference>
<comment type="caution">
    <text evidence="9">The sequence shown here is derived from an EMBL/GenBank/DDBJ whole genome shotgun (WGS) entry which is preliminary data.</text>
</comment>
<comment type="similarity">
    <text evidence="1 7">Belongs to the catalase family.</text>
</comment>
<dbReference type="EC" id="1.11.1.-" evidence="7"/>
<keyword evidence="4 7" id="KW-0479">Metal-binding</keyword>
<gene>
    <name evidence="9" type="primary">srpA</name>
    <name evidence="9" type="ORF">BGCPKDLD_4266</name>
</gene>
<dbReference type="Pfam" id="PF00199">
    <property type="entry name" value="Catalase"/>
    <property type="match status" value="1"/>
</dbReference>
<evidence type="ECO:0000313" key="9">
    <source>
        <dbReference type="EMBL" id="GJE77659.1"/>
    </source>
</evidence>
<dbReference type="CDD" id="cd08153">
    <property type="entry name" value="srpA_like"/>
    <property type="match status" value="1"/>
</dbReference>
<dbReference type="SUPFAM" id="SSF56634">
    <property type="entry name" value="Heme-dependent catalase-like"/>
    <property type="match status" value="1"/>
</dbReference>
<dbReference type="GO" id="GO:0004601">
    <property type="term" value="F:peroxidase activity"/>
    <property type="evidence" value="ECO:0007669"/>
    <property type="project" value="UniProtKB-KW"/>
</dbReference>
<keyword evidence="3 7" id="KW-0349">Heme</keyword>
<dbReference type="PANTHER" id="PTHR11465">
    <property type="entry name" value="CATALASE"/>
    <property type="match status" value="1"/>
</dbReference>
<sequence length="357" mass="37307">MTAKLLAKGLRTIQEGACAPWRDSNVRDVTIMSRTRALLGGLAATACLLTAAHAEETDPAAIVAGQFAAGGNHKGVRASGAKGVCLKGSFAPSAGAAALSKAPHFAREVPVTARFSMGGSNPKVSDKTKPVTRGLSVRMSADAGDMVFVTISAPVFSTKTPAQLLEFVQVRAPGPDGKPDAEKVKAFAAANPETTRQAAWLNARPVPASYAGVDYWAVHAYTLTNAKGEAKTARLKFVSADKAGLTDEEAKAKPDSFYADELKERLAKGPAKFDLVAILAEAGDTLTDPTVAWPEEQRKAETLGTLSITGIEPDATCDARTFDPVVDLPEGIAGPSDDPMFAIRSPAYAVSVSRRAN</sequence>
<feature type="domain" description="Catalase core" evidence="8">
    <location>
        <begin position="56"/>
        <end position="357"/>
    </location>
</feature>
<evidence type="ECO:0000256" key="7">
    <source>
        <dbReference type="PIRNR" id="PIRNR000296"/>
    </source>
</evidence>
<protein>
    <recommendedName>
        <fullName evidence="7">Catalase-related peroxidase</fullName>
        <ecNumber evidence="7">1.11.1.-</ecNumber>
    </recommendedName>
</protein>